<dbReference type="EMBL" id="MVIT01000077">
    <property type="protein sequence ID" value="OOV40325.1"/>
    <property type="molecule type" value="Genomic_DNA"/>
</dbReference>
<proteinExistence type="predicted"/>
<evidence type="ECO:0000313" key="2">
    <source>
        <dbReference type="Proteomes" id="UP000191008"/>
    </source>
</evidence>
<protein>
    <submittedName>
        <fullName evidence="1">Uncharacterized protein</fullName>
    </submittedName>
</protein>
<name>A0A1T1DHH1_9LEPT</name>
<sequence length="59" mass="6748">MFPVCNLLTRTKEPGRMPVASRIRPVFLRPAHVKIGERVIVSTLLSLFDFLSYLYVSLV</sequence>
<evidence type="ECO:0000313" key="1">
    <source>
        <dbReference type="EMBL" id="OOV40325.1"/>
    </source>
</evidence>
<accession>A0A1T1DHH1</accession>
<reference evidence="1 2" key="1">
    <citation type="submission" date="2017-02" db="EMBL/GenBank/DDBJ databases">
        <title>Comparative genomic analysis of Brazilian Leptospira kirschneri strains of different serogroups.</title>
        <authorList>
            <person name="Moreno L.Z."/>
            <person name="Miraglia F."/>
            <person name="Kremer F.S."/>
            <person name="Eslabao M.R."/>
            <person name="Lilenbaum W."/>
            <person name="Dellagostin O.A."/>
            <person name="Moreno A.M."/>
        </authorList>
    </citation>
    <scope>NUCLEOTIDE SEQUENCE [LARGE SCALE GENOMIC DNA]</scope>
    <source>
        <strain evidence="1 2">M110/06</strain>
    </source>
</reference>
<dbReference type="AlphaFoldDB" id="A0A1T1DHH1"/>
<comment type="caution">
    <text evidence="1">The sequence shown here is derived from an EMBL/GenBank/DDBJ whole genome shotgun (WGS) entry which is preliminary data.</text>
</comment>
<gene>
    <name evidence="1" type="ORF">B1J93_18595</name>
</gene>
<organism evidence="1 2">
    <name type="scientific">Leptospira kirschneri serovar Pomona</name>
    <dbReference type="NCBI Taxonomy" id="561005"/>
    <lineage>
        <taxon>Bacteria</taxon>
        <taxon>Pseudomonadati</taxon>
        <taxon>Spirochaetota</taxon>
        <taxon>Spirochaetia</taxon>
        <taxon>Leptospirales</taxon>
        <taxon>Leptospiraceae</taxon>
        <taxon>Leptospira</taxon>
    </lineage>
</organism>
<dbReference type="Proteomes" id="UP000191008">
    <property type="component" value="Unassembled WGS sequence"/>
</dbReference>